<accession>A0A6C0I8X7</accession>
<name>A0A6C0I8X7_9ZZZZ</name>
<dbReference type="AlphaFoldDB" id="A0A6C0I8X7"/>
<organism evidence="1">
    <name type="scientific">viral metagenome</name>
    <dbReference type="NCBI Taxonomy" id="1070528"/>
    <lineage>
        <taxon>unclassified sequences</taxon>
        <taxon>metagenomes</taxon>
        <taxon>organismal metagenomes</taxon>
    </lineage>
</organism>
<proteinExistence type="predicted"/>
<evidence type="ECO:0000313" key="1">
    <source>
        <dbReference type="EMBL" id="QHT89050.1"/>
    </source>
</evidence>
<reference evidence="1" key="1">
    <citation type="journal article" date="2020" name="Nature">
        <title>Giant virus diversity and host interactions through global metagenomics.</title>
        <authorList>
            <person name="Schulz F."/>
            <person name="Roux S."/>
            <person name="Paez-Espino D."/>
            <person name="Jungbluth S."/>
            <person name="Walsh D.A."/>
            <person name="Denef V.J."/>
            <person name="McMahon K.D."/>
            <person name="Konstantinidis K.T."/>
            <person name="Eloe-Fadrosh E.A."/>
            <person name="Kyrpides N.C."/>
            <person name="Woyke T."/>
        </authorList>
    </citation>
    <scope>NUCLEOTIDE SEQUENCE</scope>
    <source>
        <strain evidence="1">GVMAG-M-3300023184-51</strain>
    </source>
</reference>
<dbReference type="EMBL" id="MN740134">
    <property type="protein sequence ID" value="QHT89050.1"/>
    <property type="molecule type" value="Genomic_DNA"/>
</dbReference>
<protein>
    <submittedName>
        <fullName evidence="1">Uncharacterized protein</fullName>
    </submittedName>
</protein>
<sequence>MELNISEFDDSQINYEQIPENIIPKIKVVKKETKVRFEEQPFQNQNIKPMNSGVKARMVRPYQPEPKPKISYDDILNKMGMFVAEGKLHLLEDKTPTQQANFVQKTPIQQTNVVQNPVQNSYIYNKYFQNNEYGGQEQPQRPLTPLEYRDMLIKNIIQKHKIKQLKSTKLIMPNSNINFAPGPTANLNKLFGFSQR</sequence>